<organism evidence="1 2">
    <name type="scientific">Panagrolaimus sp. PS1159</name>
    <dbReference type="NCBI Taxonomy" id="55785"/>
    <lineage>
        <taxon>Eukaryota</taxon>
        <taxon>Metazoa</taxon>
        <taxon>Ecdysozoa</taxon>
        <taxon>Nematoda</taxon>
        <taxon>Chromadorea</taxon>
        <taxon>Rhabditida</taxon>
        <taxon>Tylenchina</taxon>
        <taxon>Panagrolaimomorpha</taxon>
        <taxon>Panagrolaimoidea</taxon>
        <taxon>Panagrolaimidae</taxon>
        <taxon>Panagrolaimus</taxon>
    </lineage>
</organism>
<evidence type="ECO:0000313" key="1">
    <source>
        <dbReference type="Proteomes" id="UP000887580"/>
    </source>
</evidence>
<protein>
    <submittedName>
        <fullName evidence="2">Uncharacterized protein</fullName>
    </submittedName>
</protein>
<sequence length="600" mass="67650">MRSSLIFSVFLFSLIIFKINARDILDEEEARDVQRYCEKYASCRKSARQQFEKCAGGFSKMILAQTDSLRIKPSSRSEKCEKQLLLNIGSQIKPAFEKIEQDTFECTKSADPHAFNLDQSQTLICKAIQQEVGLDNFAINGAQSDLECRNTFESQMQRCDLVKECCPQFTHCHTKAELENNIYGKEERLAGQLDECIGYKRGSPKDLLSGTSGTYKHEDTRKAPPATTTSEPSTTAAAAPTASTFPPPDKVFSDLFKALFPGLAPPTPLSTTNPSTTTTIAEAETDSSAESTEATTTESLYEKVNKIIKKESGETEELPPLSQTSQWKSSHQKLEQIKSKEKSTDADYSKTSSSEPFPTPSTTKAPFEIDFSYDSLPSYRRSSRIHSAPLISKDSIAYDENQKEALSRVYCENLIECDAVVERQFDLCDTRYQPEENLYGIEKQSLRAQFLSNSNVTDQKVKRRCLEAVDPESQRQLLMLETLVQEQIQKCTRKAQIPSITSDKFEQCQNVHLISIISEMFTNKDIADERSTENAERCYARVGQLQTICDTLRKCCPQHDTCTNGNHSSEGAKYRLIVDQLKEEQTLCEKRRMRILNGLV</sequence>
<proteinExistence type="predicted"/>
<accession>A0AC35FBW5</accession>
<dbReference type="WBParaSite" id="PS1159_v2.g16038.t1">
    <property type="protein sequence ID" value="PS1159_v2.g16038.t1"/>
    <property type="gene ID" value="PS1159_v2.g16038"/>
</dbReference>
<name>A0AC35FBW5_9BILA</name>
<evidence type="ECO:0000313" key="2">
    <source>
        <dbReference type="WBParaSite" id="PS1159_v2.g16038.t1"/>
    </source>
</evidence>
<dbReference type="Proteomes" id="UP000887580">
    <property type="component" value="Unplaced"/>
</dbReference>
<reference evidence="2" key="1">
    <citation type="submission" date="2022-11" db="UniProtKB">
        <authorList>
            <consortium name="WormBaseParasite"/>
        </authorList>
    </citation>
    <scope>IDENTIFICATION</scope>
</reference>